<dbReference type="Proteomes" id="UP000646749">
    <property type="component" value="Unassembled WGS sequence"/>
</dbReference>
<reference evidence="2 3" key="1">
    <citation type="submission" date="2021-01" db="EMBL/GenBank/DDBJ databases">
        <title>Whole genome shotgun sequence of Plantactinospora endophytica NBRC 110450.</title>
        <authorList>
            <person name="Komaki H."/>
            <person name="Tamura T."/>
        </authorList>
    </citation>
    <scope>NUCLEOTIDE SEQUENCE [LARGE SCALE GENOMIC DNA]</scope>
    <source>
        <strain evidence="2 3">NBRC 110450</strain>
    </source>
</reference>
<proteinExistence type="predicted"/>
<keyword evidence="3" id="KW-1185">Reference proteome</keyword>
<dbReference type="EMBL" id="BONW01000013">
    <property type="protein sequence ID" value="GIG87998.1"/>
    <property type="molecule type" value="Genomic_DNA"/>
</dbReference>
<feature type="compositionally biased region" description="Low complexity" evidence="1">
    <location>
        <begin position="74"/>
        <end position="83"/>
    </location>
</feature>
<protein>
    <submittedName>
        <fullName evidence="2">Uncharacterized protein</fullName>
    </submittedName>
</protein>
<evidence type="ECO:0000313" key="3">
    <source>
        <dbReference type="Proteomes" id="UP000646749"/>
    </source>
</evidence>
<accession>A0ABQ4DZU5</accession>
<name>A0ABQ4DZU5_9ACTN</name>
<organism evidence="2 3">
    <name type="scientific">Plantactinospora endophytica</name>
    <dbReference type="NCBI Taxonomy" id="673535"/>
    <lineage>
        <taxon>Bacteria</taxon>
        <taxon>Bacillati</taxon>
        <taxon>Actinomycetota</taxon>
        <taxon>Actinomycetes</taxon>
        <taxon>Micromonosporales</taxon>
        <taxon>Micromonosporaceae</taxon>
        <taxon>Plantactinospora</taxon>
    </lineage>
</organism>
<evidence type="ECO:0000256" key="1">
    <source>
        <dbReference type="SAM" id="MobiDB-lite"/>
    </source>
</evidence>
<feature type="compositionally biased region" description="Basic and acidic residues" evidence="1">
    <location>
        <begin position="49"/>
        <end position="64"/>
    </location>
</feature>
<sequence length="83" mass="8924">MSRPTKFGDEERLQSVRLITIEATIGPTVKASIPISHGLANRIPARASRRSDAERRRRPEDRPTARSGGGEAGGTFTATPAVI</sequence>
<feature type="region of interest" description="Disordered" evidence="1">
    <location>
        <begin position="36"/>
        <end position="83"/>
    </location>
</feature>
<comment type="caution">
    <text evidence="2">The sequence shown here is derived from an EMBL/GenBank/DDBJ whole genome shotgun (WGS) entry which is preliminary data.</text>
</comment>
<gene>
    <name evidence="2" type="ORF">Pen02_29340</name>
</gene>
<evidence type="ECO:0000313" key="2">
    <source>
        <dbReference type="EMBL" id="GIG87998.1"/>
    </source>
</evidence>